<feature type="domain" description="Fatty acid hydroxylase" evidence="8">
    <location>
        <begin position="134"/>
        <end position="273"/>
    </location>
</feature>
<dbReference type="RefSeq" id="WP_212758220.1">
    <property type="nucleotide sequence ID" value="NZ_CP053073.1"/>
</dbReference>
<evidence type="ECO:0000313" key="9">
    <source>
        <dbReference type="EMBL" id="QJR14293.1"/>
    </source>
</evidence>
<dbReference type="InterPro" id="IPR051689">
    <property type="entry name" value="Sterol_desaturase/TMEM195"/>
</dbReference>
<keyword evidence="6 7" id="KW-0472">Membrane</keyword>
<keyword evidence="4" id="KW-0560">Oxidoreductase</keyword>
<dbReference type="GO" id="GO:0016020">
    <property type="term" value="C:membrane"/>
    <property type="evidence" value="ECO:0007669"/>
    <property type="project" value="GOC"/>
</dbReference>
<evidence type="ECO:0000256" key="7">
    <source>
        <dbReference type="SAM" id="Phobius"/>
    </source>
</evidence>
<dbReference type="GO" id="GO:0050479">
    <property type="term" value="F:glyceryl-ether monooxygenase activity"/>
    <property type="evidence" value="ECO:0007669"/>
    <property type="project" value="TreeGrafter"/>
</dbReference>
<keyword evidence="3 7" id="KW-1133">Transmembrane helix</keyword>
<evidence type="ECO:0000259" key="8">
    <source>
        <dbReference type="Pfam" id="PF04116"/>
    </source>
</evidence>
<gene>
    <name evidence="9" type="ORF">DSM104440_01086</name>
</gene>
<reference evidence="9 10" key="1">
    <citation type="submission" date="2020-04" db="EMBL/GenBank/DDBJ databases">
        <title>Usitatibacter rugosus gen. nov., sp. nov. and Usitatibacter palustris sp. nov., novel members of Usitatibacteraceae fam. nov. within the order Nitrosomonadales isolated from soil.</title>
        <authorList>
            <person name="Huber K.J."/>
            <person name="Neumann-Schaal M."/>
            <person name="Geppert A."/>
            <person name="Luckner M."/>
            <person name="Wanner G."/>
            <person name="Overmann J."/>
        </authorList>
    </citation>
    <scope>NUCLEOTIDE SEQUENCE [LARGE SCALE GENOMIC DNA]</scope>
    <source>
        <strain evidence="9 10">Swamp67</strain>
    </source>
</reference>
<evidence type="ECO:0000256" key="2">
    <source>
        <dbReference type="ARBA" id="ARBA00022692"/>
    </source>
</evidence>
<keyword evidence="2 7" id="KW-0812">Transmembrane</keyword>
<accession>A0A6M4H6K4</accession>
<evidence type="ECO:0000256" key="3">
    <source>
        <dbReference type="ARBA" id="ARBA00022989"/>
    </source>
</evidence>
<name>A0A6M4H6K4_9PROT</name>
<dbReference type="Proteomes" id="UP000503096">
    <property type="component" value="Chromosome"/>
</dbReference>
<comment type="subcellular location">
    <subcellularLocation>
        <location evidence="1">Endomembrane system</location>
        <topology evidence="1">Multi-pass membrane protein</topology>
    </subcellularLocation>
</comment>
<dbReference type="Pfam" id="PF04116">
    <property type="entry name" value="FA_hydroxylase"/>
    <property type="match status" value="1"/>
</dbReference>
<evidence type="ECO:0000313" key="10">
    <source>
        <dbReference type="Proteomes" id="UP000503096"/>
    </source>
</evidence>
<organism evidence="9 10">
    <name type="scientific">Usitatibacter palustris</name>
    <dbReference type="NCBI Taxonomy" id="2732487"/>
    <lineage>
        <taxon>Bacteria</taxon>
        <taxon>Pseudomonadati</taxon>
        <taxon>Pseudomonadota</taxon>
        <taxon>Betaproteobacteria</taxon>
        <taxon>Nitrosomonadales</taxon>
        <taxon>Usitatibacteraceae</taxon>
        <taxon>Usitatibacter</taxon>
    </lineage>
</organism>
<dbReference type="GO" id="GO:0008610">
    <property type="term" value="P:lipid biosynthetic process"/>
    <property type="evidence" value="ECO:0007669"/>
    <property type="project" value="InterPro"/>
</dbReference>
<feature type="transmembrane region" description="Helical" evidence="7">
    <location>
        <begin position="131"/>
        <end position="148"/>
    </location>
</feature>
<evidence type="ECO:0000256" key="6">
    <source>
        <dbReference type="ARBA" id="ARBA00023136"/>
    </source>
</evidence>
<proteinExistence type="predicted"/>
<protein>
    <recommendedName>
        <fullName evidence="8">Fatty acid hydroxylase domain-containing protein</fullName>
    </recommendedName>
</protein>
<dbReference type="AlphaFoldDB" id="A0A6M4H6K4"/>
<dbReference type="InParanoid" id="A0A6M4H6K4"/>
<dbReference type="KEGG" id="upl:DSM104440_01086"/>
<evidence type="ECO:0000256" key="5">
    <source>
        <dbReference type="ARBA" id="ARBA00023098"/>
    </source>
</evidence>
<feature type="transmembrane region" description="Helical" evidence="7">
    <location>
        <begin position="80"/>
        <end position="102"/>
    </location>
</feature>
<evidence type="ECO:0000256" key="4">
    <source>
        <dbReference type="ARBA" id="ARBA00023002"/>
    </source>
</evidence>
<feature type="transmembrane region" description="Helical" evidence="7">
    <location>
        <begin position="42"/>
        <end position="60"/>
    </location>
</feature>
<dbReference type="PANTHER" id="PTHR21624:SF1">
    <property type="entry name" value="ALKYLGLYCEROL MONOOXYGENASE"/>
    <property type="match status" value="1"/>
</dbReference>
<evidence type="ECO:0000256" key="1">
    <source>
        <dbReference type="ARBA" id="ARBA00004127"/>
    </source>
</evidence>
<dbReference type="PANTHER" id="PTHR21624">
    <property type="entry name" value="STEROL DESATURASE-RELATED PROTEIN"/>
    <property type="match status" value="1"/>
</dbReference>
<sequence>METLTAAWASLHGWVFEKLVEPVVFALGLSTYMEQAFDATELFLIGAFEVATLALVLSAVERWKPIEVWADRSPVRTDVIYTLLQRLGIVPLAIFIALTPAVDALDGWLRLHDIVPWKLEDAVPALHTQPLASFLVYLVILDFVAYWLHRAQHRFEAWWALHSLHHSQREMTFWTDDRNHLLDDLIVDGCFALVALAIGVPPMQFAMILVATRIVESFSHVNARIHFGRIGEWLLVSPRFHRIHHAIGLGHEGRVRGCNFATLFPIWDRLFGTANTDNVYPATGIRDQLHGADYGVGFWRQQGLGLARLVRALRGAATTPPAYPRATSNLPESTP</sequence>
<dbReference type="GO" id="GO:0005506">
    <property type="term" value="F:iron ion binding"/>
    <property type="evidence" value="ECO:0007669"/>
    <property type="project" value="InterPro"/>
</dbReference>
<dbReference type="GO" id="GO:0006643">
    <property type="term" value="P:membrane lipid metabolic process"/>
    <property type="evidence" value="ECO:0007669"/>
    <property type="project" value="TreeGrafter"/>
</dbReference>
<dbReference type="GO" id="GO:0012505">
    <property type="term" value="C:endomembrane system"/>
    <property type="evidence" value="ECO:0007669"/>
    <property type="project" value="UniProtKB-SubCell"/>
</dbReference>
<keyword evidence="5" id="KW-0443">Lipid metabolism</keyword>
<dbReference type="InterPro" id="IPR006694">
    <property type="entry name" value="Fatty_acid_hydroxylase"/>
</dbReference>
<dbReference type="EMBL" id="CP053073">
    <property type="protein sequence ID" value="QJR14293.1"/>
    <property type="molecule type" value="Genomic_DNA"/>
</dbReference>
<keyword evidence="10" id="KW-1185">Reference proteome</keyword>